<reference evidence="1" key="2">
    <citation type="submission" date="2025-09" db="UniProtKB">
        <authorList>
            <consortium name="Ensembl"/>
        </authorList>
    </citation>
    <scope>IDENTIFICATION</scope>
</reference>
<sequence>DELSFSKQRTTNVITFVSHCLRENLLRKGGHAWELLHKKRLKEWWTGAIQIYSGRFYKHYICTYEEYVKDWILNQIVERFSKGSLTFEFEDRHVQSSIRSINDAVNKAKTEKSGNLKSFIKNVCQELGDKLVISQDALGAFMILNNADQEQFAHWLTECVKDMAQVLQKKFKETNIQMKLIKLNVHPQNALFNKLIGCGKQCPFCATPCEAGGKAHSEHFASVHRPQALGRYRCSLSQKLVTEICSSLVITPDRTFRCDATNWESHHYKHYKEIFPDWKIPPDGSLQASDYWKYVLVKFNKKFAKAFKAKRADIPLMWNMITPQQAEESLKESFAIK</sequence>
<dbReference type="Proteomes" id="UP000694565">
    <property type="component" value="Unplaced"/>
</dbReference>
<dbReference type="Ensembl" id="ENSCLMT00005025729.1">
    <property type="protein sequence ID" value="ENSCLMP00005024609.1"/>
    <property type="gene ID" value="ENSCLMG00005012127.1"/>
</dbReference>
<dbReference type="GeneTree" id="ENSGT00940000154390"/>
<name>A0A8C3FZP6_CYCLU</name>
<evidence type="ECO:0008006" key="3">
    <source>
        <dbReference type="Google" id="ProtNLM"/>
    </source>
</evidence>
<protein>
    <recommendedName>
        <fullName evidence="3">Interferon-induced very large GTPase 1</fullName>
    </recommendedName>
</protein>
<dbReference type="PANTHER" id="PTHR14819">
    <property type="entry name" value="GTP-BINDING"/>
    <property type="match status" value="1"/>
</dbReference>
<evidence type="ECO:0000313" key="1">
    <source>
        <dbReference type="Ensembl" id="ENSCLMP00005024609.1"/>
    </source>
</evidence>
<evidence type="ECO:0000313" key="2">
    <source>
        <dbReference type="Proteomes" id="UP000694565"/>
    </source>
</evidence>
<reference evidence="1" key="1">
    <citation type="submission" date="2025-08" db="UniProtKB">
        <authorList>
            <consortium name="Ensembl"/>
        </authorList>
    </citation>
    <scope>IDENTIFICATION</scope>
</reference>
<keyword evidence="2" id="KW-1185">Reference proteome</keyword>
<organism evidence="1 2">
    <name type="scientific">Cyclopterus lumpus</name>
    <name type="common">Lumpsucker</name>
    <dbReference type="NCBI Taxonomy" id="8103"/>
    <lineage>
        <taxon>Eukaryota</taxon>
        <taxon>Metazoa</taxon>
        <taxon>Chordata</taxon>
        <taxon>Craniata</taxon>
        <taxon>Vertebrata</taxon>
        <taxon>Euteleostomi</taxon>
        <taxon>Actinopterygii</taxon>
        <taxon>Neopterygii</taxon>
        <taxon>Teleostei</taxon>
        <taxon>Neoteleostei</taxon>
        <taxon>Acanthomorphata</taxon>
        <taxon>Eupercaria</taxon>
        <taxon>Perciformes</taxon>
        <taxon>Cottioidei</taxon>
        <taxon>Cottales</taxon>
        <taxon>Cyclopteridae</taxon>
        <taxon>Cyclopterus</taxon>
    </lineage>
</organism>
<dbReference type="InterPro" id="IPR052986">
    <property type="entry name" value="VLIG_GTPase"/>
</dbReference>
<proteinExistence type="predicted"/>
<dbReference type="PANTHER" id="PTHR14819:SF9">
    <property type="entry name" value="UP-REGULATOR OF CELL PROLIFERATION-LIKE"/>
    <property type="match status" value="1"/>
</dbReference>
<accession>A0A8C3FZP6</accession>
<dbReference type="AlphaFoldDB" id="A0A8C3FZP6"/>